<dbReference type="PANTHER" id="PTHR47510:SF3">
    <property type="entry name" value="ENDO_EXONUCLEASE_PHOSPHATASE DOMAIN-CONTAINING PROTEIN"/>
    <property type="match status" value="1"/>
</dbReference>
<proteinExistence type="predicted"/>
<gene>
    <name evidence="1" type="ORF">E2C01_092256</name>
</gene>
<dbReference type="Proteomes" id="UP000324222">
    <property type="component" value="Unassembled WGS sequence"/>
</dbReference>
<reference evidence="1 2" key="1">
    <citation type="submission" date="2019-05" db="EMBL/GenBank/DDBJ databases">
        <title>Another draft genome of Portunus trituberculatus and its Hox gene families provides insights of decapod evolution.</title>
        <authorList>
            <person name="Jeong J.-H."/>
            <person name="Song I."/>
            <person name="Kim S."/>
            <person name="Choi T."/>
            <person name="Kim D."/>
            <person name="Ryu S."/>
            <person name="Kim W."/>
        </authorList>
    </citation>
    <scope>NUCLEOTIDE SEQUENCE [LARGE SCALE GENOMIC DNA]</scope>
    <source>
        <tissue evidence="1">Muscle</tissue>
    </source>
</reference>
<dbReference type="AlphaFoldDB" id="A0A5B7JG17"/>
<sequence length="128" mass="14475">MDEIRSRFPSAKAVVCGDIIQFNTNEIAEQLNLTQVVDFPTHCTNTLDLILSDVTQHYLPPEPLPPIGLSNNNSILWSPALSTSRPTRAVAKTYRPVTDSAMRQFGQWVTQHLWTEVLDIDDVHTFKK</sequence>
<evidence type="ECO:0000313" key="2">
    <source>
        <dbReference type="Proteomes" id="UP000324222"/>
    </source>
</evidence>
<dbReference type="PANTHER" id="PTHR47510">
    <property type="entry name" value="REVERSE TRANSCRIPTASE DOMAIN-CONTAINING PROTEIN"/>
    <property type="match status" value="1"/>
</dbReference>
<organism evidence="1 2">
    <name type="scientific">Portunus trituberculatus</name>
    <name type="common">Swimming crab</name>
    <name type="synonym">Neptunus trituberculatus</name>
    <dbReference type="NCBI Taxonomy" id="210409"/>
    <lineage>
        <taxon>Eukaryota</taxon>
        <taxon>Metazoa</taxon>
        <taxon>Ecdysozoa</taxon>
        <taxon>Arthropoda</taxon>
        <taxon>Crustacea</taxon>
        <taxon>Multicrustacea</taxon>
        <taxon>Malacostraca</taxon>
        <taxon>Eumalacostraca</taxon>
        <taxon>Eucarida</taxon>
        <taxon>Decapoda</taxon>
        <taxon>Pleocyemata</taxon>
        <taxon>Brachyura</taxon>
        <taxon>Eubrachyura</taxon>
        <taxon>Portunoidea</taxon>
        <taxon>Portunidae</taxon>
        <taxon>Portuninae</taxon>
        <taxon>Portunus</taxon>
    </lineage>
</organism>
<accession>A0A5B7JG17</accession>
<evidence type="ECO:0000313" key="1">
    <source>
        <dbReference type="EMBL" id="MPC96971.1"/>
    </source>
</evidence>
<name>A0A5B7JG17_PORTR</name>
<dbReference type="EMBL" id="VSRR010108082">
    <property type="protein sequence ID" value="MPC96971.1"/>
    <property type="molecule type" value="Genomic_DNA"/>
</dbReference>
<keyword evidence="2" id="KW-1185">Reference proteome</keyword>
<protein>
    <submittedName>
        <fullName evidence="1">Uncharacterized protein</fullName>
    </submittedName>
</protein>
<comment type="caution">
    <text evidence="1">The sequence shown here is derived from an EMBL/GenBank/DDBJ whole genome shotgun (WGS) entry which is preliminary data.</text>
</comment>